<proteinExistence type="inferred from homology"/>
<dbReference type="GO" id="GO:0010181">
    <property type="term" value="F:FMN binding"/>
    <property type="evidence" value="ECO:0007669"/>
    <property type="project" value="InterPro"/>
</dbReference>
<dbReference type="CDD" id="cd02933">
    <property type="entry name" value="OYE_like_FMN"/>
    <property type="match status" value="1"/>
</dbReference>
<evidence type="ECO:0000256" key="4">
    <source>
        <dbReference type="SAM" id="MobiDB-lite"/>
    </source>
</evidence>
<evidence type="ECO:0000256" key="3">
    <source>
        <dbReference type="ARBA" id="ARBA00023002"/>
    </source>
</evidence>
<dbReference type="Gene3D" id="3.20.20.70">
    <property type="entry name" value="Aldolase class I"/>
    <property type="match status" value="1"/>
</dbReference>
<evidence type="ECO:0000313" key="6">
    <source>
        <dbReference type="EMBL" id="SOB80264.1"/>
    </source>
</evidence>
<organism evidence="6 7">
    <name type="scientific">Sphingomonas guangdongensis</name>
    <dbReference type="NCBI Taxonomy" id="1141890"/>
    <lineage>
        <taxon>Bacteria</taxon>
        <taxon>Pseudomonadati</taxon>
        <taxon>Pseudomonadota</taxon>
        <taxon>Alphaproteobacteria</taxon>
        <taxon>Sphingomonadales</taxon>
        <taxon>Sphingomonadaceae</taxon>
        <taxon>Sphingomonas</taxon>
    </lineage>
</organism>
<feature type="domain" description="NADH:flavin oxidoreductase/NADH oxidase N-terminal" evidence="5">
    <location>
        <begin position="3"/>
        <end position="332"/>
    </location>
</feature>
<sequence>MPSLFDPISYGAIDAPNRLVMAPLTRGRATDDHVPTPIMAEYYRQRATAGLIISEGTGISFEGLGWPNAPGIWSDEQVEAWKPITDAVHDAGGRIVTQLWHLGRLARQDVTGQAPFSSSATQAPARPGATENPNVAARAMTGDDIARTLDDFARAARNAIRAGFDGVELHAANGYLIDQFMRDGTNHRDDDYGGPVENRLRLLREVVGRLLDEAGAQRTGVRFSPNGEVQGCDDSNPEAVFVPAAAFLDSVGAAFLELRESGPDDSFLQSQVAKLSPKIREVFSGPLILNQDFDLAKAQTALDGVADAISFGRPFLANPDLVERLRTGAPLNEPDKRTFYTRGTEGYTDYPALELAS</sequence>
<evidence type="ECO:0000313" key="7">
    <source>
        <dbReference type="Proteomes" id="UP000219494"/>
    </source>
</evidence>
<evidence type="ECO:0000259" key="5">
    <source>
        <dbReference type="Pfam" id="PF00724"/>
    </source>
</evidence>
<comment type="similarity">
    <text evidence="2">Belongs to the NADH:flavin oxidoreductase/NADH oxidase family.</text>
</comment>
<gene>
    <name evidence="6" type="ORF">SAMN06297144_0972</name>
</gene>
<dbReference type="InterPro" id="IPR013785">
    <property type="entry name" value="Aldolase_TIM"/>
</dbReference>
<dbReference type="FunFam" id="3.20.20.70:FF:000059">
    <property type="entry name" value="N-ethylmaleimide reductase, FMN-linked"/>
    <property type="match status" value="1"/>
</dbReference>
<protein>
    <submittedName>
        <fullName evidence="6">2,4-dienoyl-CoA reductase</fullName>
    </submittedName>
</protein>
<evidence type="ECO:0000256" key="1">
    <source>
        <dbReference type="ARBA" id="ARBA00001917"/>
    </source>
</evidence>
<evidence type="ECO:0000256" key="2">
    <source>
        <dbReference type="ARBA" id="ARBA00005979"/>
    </source>
</evidence>
<dbReference type="GO" id="GO:0016628">
    <property type="term" value="F:oxidoreductase activity, acting on the CH-CH group of donors, NAD or NADP as acceptor"/>
    <property type="evidence" value="ECO:0007669"/>
    <property type="project" value="UniProtKB-ARBA"/>
</dbReference>
<dbReference type="PANTHER" id="PTHR22893:SF91">
    <property type="entry name" value="NADPH DEHYDROGENASE 2-RELATED"/>
    <property type="match status" value="1"/>
</dbReference>
<dbReference type="Proteomes" id="UP000219494">
    <property type="component" value="Unassembled WGS sequence"/>
</dbReference>
<reference evidence="6 7" key="1">
    <citation type="submission" date="2017-07" db="EMBL/GenBank/DDBJ databases">
        <authorList>
            <person name="Sun Z.S."/>
            <person name="Albrecht U."/>
            <person name="Echele G."/>
            <person name="Lee C.C."/>
        </authorList>
    </citation>
    <scope>NUCLEOTIDE SEQUENCE [LARGE SCALE GENOMIC DNA]</scope>
    <source>
        <strain evidence="6 7">CGMCC 1.12672</strain>
    </source>
</reference>
<keyword evidence="7" id="KW-1185">Reference proteome</keyword>
<comment type="cofactor">
    <cofactor evidence="1">
        <name>FMN</name>
        <dbReference type="ChEBI" id="CHEBI:58210"/>
    </cofactor>
</comment>
<keyword evidence="3" id="KW-0560">Oxidoreductase</keyword>
<dbReference type="SUPFAM" id="SSF51395">
    <property type="entry name" value="FMN-linked oxidoreductases"/>
    <property type="match status" value="1"/>
</dbReference>
<dbReference type="Pfam" id="PF00724">
    <property type="entry name" value="Oxidored_FMN"/>
    <property type="match status" value="1"/>
</dbReference>
<dbReference type="InterPro" id="IPR001155">
    <property type="entry name" value="OxRdtase_FMN_N"/>
</dbReference>
<dbReference type="EMBL" id="OBMI01000001">
    <property type="protein sequence ID" value="SOB80264.1"/>
    <property type="molecule type" value="Genomic_DNA"/>
</dbReference>
<dbReference type="InterPro" id="IPR045247">
    <property type="entry name" value="Oye-like"/>
</dbReference>
<accession>A0A285QFJ3</accession>
<name>A0A285QFJ3_9SPHN</name>
<dbReference type="GO" id="GO:0005829">
    <property type="term" value="C:cytosol"/>
    <property type="evidence" value="ECO:0007669"/>
    <property type="project" value="TreeGrafter"/>
</dbReference>
<feature type="compositionally biased region" description="Polar residues" evidence="4">
    <location>
        <begin position="113"/>
        <end position="122"/>
    </location>
</feature>
<feature type="region of interest" description="Disordered" evidence="4">
    <location>
        <begin position="113"/>
        <end position="133"/>
    </location>
</feature>
<dbReference type="PANTHER" id="PTHR22893">
    <property type="entry name" value="NADH OXIDOREDUCTASE-RELATED"/>
    <property type="match status" value="1"/>
</dbReference>
<dbReference type="AlphaFoldDB" id="A0A285QFJ3"/>
<dbReference type="RefSeq" id="WP_097062799.1">
    <property type="nucleotide sequence ID" value="NZ_OBMI01000001.1"/>
</dbReference>
<dbReference type="OrthoDB" id="9804454at2"/>